<dbReference type="Proteomes" id="UP000813461">
    <property type="component" value="Unassembled WGS sequence"/>
</dbReference>
<sequence length="247" mass="26997">MAPTLPDFPIELLLYIAESGTTLEQIFAHTNLRATCRTLNNKLVHNFELKHFHTARPKLTRTGLRFLLETSNRSIGRNIQTVELSASTLFTPMRIIPGSGPADDSICSWATIEQELSSPMIEPNHSHFNNELLDILADGSCASMLSGALSALSAVKSLKIRSPSIPDGMKATTLHSLRKRWTLACKVLLSAVLSRPNTLEELRLEAGQCDLAIPISTFAVTAADTSLSDSITKLDLSLAANSKQRKF</sequence>
<organism evidence="1 2">
    <name type="scientific">Paraphoma chrysanthemicola</name>
    <dbReference type="NCBI Taxonomy" id="798071"/>
    <lineage>
        <taxon>Eukaryota</taxon>
        <taxon>Fungi</taxon>
        <taxon>Dikarya</taxon>
        <taxon>Ascomycota</taxon>
        <taxon>Pezizomycotina</taxon>
        <taxon>Dothideomycetes</taxon>
        <taxon>Pleosporomycetidae</taxon>
        <taxon>Pleosporales</taxon>
        <taxon>Pleosporineae</taxon>
        <taxon>Phaeosphaeriaceae</taxon>
        <taxon>Paraphoma</taxon>
    </lineage>
</organism>
<protein>
    <recommendedName>
        <fullName evidence="3">F-box domain-containing protein</fullName>
    </recommendedName>
</protein>
<gene>
    <name evidence="1" type="ORF">FB567DRAFT_590139</name>
</gene>
<keyword evidence="2" id="KW-1185">Reference proteome</keyword>
<evidence type="ECO:0008006" key="3">
    <source>
        <dbReference type="Google" id="ProtNLM"/>
    </source>
</evidence>
<evidence type="ECO:0000313" key="1">
    <source>
        <dbReference type="EMBL" id="KAH7090762.1"/>
    </source>
</evidence>
<comment type="caution">
    <text evidence="1">The sequence shown here is derived from an EMBL/GenBank/DDBJ whole genome shotgun (WGS) entry which is preliminary data.</text>
</comment>
<dbReference type="EMBL" id="JAGMVJ010000005">
    <property type="protein sequence ID" value="KAH7090762.1"/>
    <property type="molecule type" value="Genomic_DNA"/>
</dbReference>
<accession>A0A8K0W174</accession>
<reference evidence="1" key="1">
    <citation type="journal article" date="2021" name="Nat. Commun.">
        <title>Genetic determinants of endophytism in the Arabidopsis root mycobiome.</title>
        <authorList>
            <person name="Mesny F."/>
            <person name="Miyauchi S."/>
            <person name="Thiergart T."/>
            <person name="Pickel B."/>
            <person name="Atanasova L."/>
            <person name="Karlsson M."/>
            <person name="Huettel B."/>
            <person name="Barry K.W."/>
            <person name="Haridas S."/>
            <person name="Chen C."/>
            <person name="Bauer D."/>
            <person name="Andreopoulos W."/>
            <person name="Pangilinan J."/>
            <person name="LaButti K."/>
            <person name="Riley R."/>
            <person name="Lipzen A."/>
            <person name="Clum A."/>
            <person name="Drula E."/>
            <person name="Henrissat B."/>
            <person name="Kohler A."/>
            <person name="Grigoriev I.V."/>
            <person name="Martin F.M."/>
            <person name="Hacquard S."/>
        </authorList>
    </citation>
    <scope>NUCLEOTIDE SEQUENCE</scope>
    <source>
        <strain evidence="1">MPI-SDFR-AT-0120</strain>
    </source>
</reference>
<name>A0A8K0W174_9PLEO</name>
<proteinExistence type="predicted"/>
<dbReference type="AlphaFoldDB" id="A0A8K0W174"/>
<evidence type="ECO:0000313" key="2">
    <source>
        <dbReference type="Proteomes" id="UP000813461"/>
    </source>
</evidence>